<keyword evidence="1" id="KW-0812">Transmembrane</keyword>
<sequence>MLFSGYYLKGELQKRYSFDVDNGPKAAEFIKEAVLKWPQLRPLCLILKVFLQQRDLNEVYSSGIDSYALLAMIIAMLQICIFGFSIRHWTLAG</sequence>
<protein>
    <recommendedName>
        <fullName evidence="4">PAP-associated domain-containing protein</fullName>
    </recommendedName>
</protein>
<evidence type="ECO:0008006" key="4">
    <source>
        <dbReference type="Google" id="ProtNLM"/>
    </source>
</evidence>
<dbReference type="SUPFAM" id="SSF81631">
    <property type="entry name" value="PAP/OAS1 substrate-binding domain"/>
    <property type="match status" value="1"/>
</dbReference>
<dbReference type="GO" id="GO:1990817">
    <property type="term" value="F:poly(A) RNA polymerase activity"/>
    <property type="evidence" value="ECO:0007669"/>
    <property type="project" value="InterPro"/>
</dbReference>
<feature type="transmembrane region" description="Helical" evidence="1">
    <location>
        <begin position="67"/>
        <end position="86"/>
    </location>
</feature>
<dbReference type="Gene3D" id="1.10.1410.10">
    <property type="match status" value="1"/>
</dbReference>
<keyword evidence="3" id="KW-1185">Reference proteome</keyword>
<dbReference type="AlphaFoldDB" id="A0A5J5VQ53"/>
<keyword evidence="1" id="KW-0472">Membrane</keyword>
<dbReference type="OrthoDB" id="273917at2759"/>
<gene>
    <name evidence="2" type="ORF">ES319_A05G188000v1</name>
</gene>
<reference evidence="2" key="1">
    <citation type="submission" date="2019-06" db="EMBL/GenBank/DDBJ databases">
        <title>WGS assembly of Gossypium barbadense.</title>
        <authorList>
            <person name="Chen Z.J."/>
            <person name="Sreedasyam A."/>
            <person name="Ando A."/>
            <person name="Song Q."/>
            <person name="De L."/>
            <person name="Hulse-Kemp A."/>
            <person name="Ding M."/>
            <person name="Ye W."/>
            <person name="Kirkbride R."/>
            <person name="Jenkins J."/>
            <person name="Plott C."/>
            <person name="Lovell J."/>
            <person name="Lin Y.-M."/>
            <person name="Vaughn R."/>
            <person name="Liu B."/>
            <person name="Li W."/>
            <person name="Simpson S."/>
            <person name="Scheffler B."/>
            <person name="Saski C."/>
            <person name="Grover C."/>
            <person name="Hu G."/>
            <person name="Conover J."/>
            <person name="Carlson J."/>
            <person name="Shu S."/>
            <person name="Boston L."/>
            <person name="Williams M."/>
            <person name="Peterson D."/>
            <person name="Mcgee K."/>
            <person name="Jones D."/>
            <person name="Wendel J."/>
            <person name="Stelly D."/>
            <person name="Grimwood J."/>
            <person name="Schmutz J."/>
        </authorList>
    </citation>
    <scope>NUCLEOTIDE SEQUENCE [LARGE SCALE GENOMIC DNA]</scope>
    <source>
        <strain evidence="2">1400233.01</strain>
    </source>
</reference>
<dbReference type="EMBL" id="CM018206">
    <property type="protein sequence ID" value="KAB2082296.1"/>
    <property type="molecule type" value="Genomic_DNA"/>
</dbReference>
<proteinExistence type="predicted"/>
<dbReference type="EMBL" id="CM018206">
    <property type="protein sequence ID" value="KAB2082297.1"/>
    <property type="molecule type" value="Genomic_DNA"/>
</dbReference>
<dbReference type="EMBL" id="CM018206">
    <property type="protein sequence ID" value="KAB2082295.1"/>
    <property type="molecule type" value="Genomic_DNA"/>
</dbReference>
<organism evidence="2 3">
    <name type="scientific">Gossypium barbadense</name>
    <name type="common">Sea Island cotton</name>
    <name type="synonym">Hibiscus barbadensis</name>
    <dbReference type="NCBI Taxonomy" id="3634"/>
    <lineage>
        <taxon>Eukaryota</taxon>
        <taxon>Viridiplantae</taxon>
        <taxon>Streptophyta</taxon>
        <taxon>Embryophyta</taxon>
        <taxon>Tracheophyta</taxon>
        <taxon>Spermatophyta</taxon>
        <taxon>Magnoliopsida</taxon>
        <taxon>eudicotyledons</taxon>
        <taxon>Gunneridae</taxon>
        <taxon>Pentapetalae</taxon>
        <taxon>rosids</taxon>
        <taxon>malvids</taxon>
        <taxon>Malvales</taxon>
        <taxon>Malvaceae</taxon>
        <taxon>Malvoideae</taxon>
        <taxon>Gossypium</taxon>
    </lineage>
</organism>
<dbReference type="PANTHER" id="PTHR23092">
    <property type="entry name" value="POLY(A) RNA POLYMERASE"/>
    <property type="match status" value="1"/>
</dbReference>
<name>A0A5J5VQ53_GOSBA</name>
<accession>A0A5J5VQ53</accession>
<dbReference type="Proteomes" id="UP000327439">
    <property type="component" value="Chromosome A05"/>
</dbReference>
<dbReference type="EMBL" id="CM018206">
    <property type="protein sequence ID" value="KAB2082291.1"/>
    <property type="molecule type" value="Genomic_DNA"/>
</dbReference>
<dbReference type="GO" id="GO:0043634">
    <property type="term" value="P:polyadenylation-dependent ncRNA catabolic process"/>
    <property type="evidence" value="ECO:0007669"/>
    <property type="project" value="TreeGrafter"/>
</dbReference>
<evidence type="ECO:0000313" key="2">
    <source>
        <dbReference type="EMBL" id="KAB2082291.1"/>
    </source>
</evidence>
<dbReference type="PANTHER" id="PTHR23092:SF15">
    <property type="entry name" value="INACTIVE NON-CANONICAL POLY(A) RNA POLYMERASE PROTEIN TRF4-2-RELATED"/>
    <property type="match status" value="1"/>
</dbReference>
<dbReference type="GO" id="GO:0005730">
    <property type="term" value="C:nucleolus"/>
    <property type="evidence" value="ECO:0007669"/>
    <property type="project" value="TreeGrafter"/>
</dbReference>
<dbReference type="GO" id="GO:0031123">
    <property type="term" value="P:RNA 3'-end processing"/>
    <property type="evidence" value="ECO:0007669"/>
    <property type="project" value="TreeGrafter"/>
</dbReference>
<keyword evidence="1" id="KW-1133">Transmembrane helix</keyword>
<reference evidence="3" key="2">
    <citation type="journal article" date="2020" name="Nat. Genet.">
        <title>Genomic diversifications of five Gossypium allopolyploid species and their impact on cotton improvement.</title>
        <authorList>
            <person name="Chen Z.J."/>
            <person name="Sreedasyam A."/>
            <person name="Ando A."/>
            <person name="Song Q."/>
            <person name="De Santiago L.M."/>
            <person name="Hulse-Kemp A.M."/>
            <person name="Ding M."/>
            <person name="Ye W."/>
            <person name="Kirkbride R.C."/>
            <person name="Jenkins J."/>
            <person name="Plott C."/>
            <person name="Lovell J."/>
            <person name="Lin Y.M."/>
            <person name="Vaughn R."/>
            <person name="Liu B."/>
            <person name="Simpson S."/>
            <person name="Scheffler B.E."/>
            <person name="Wen L."/>
            <person name="Saski C.A."/>
            <person name="Grover C.E."/>
            <person name="Hu G."/>
            <person name="Conover J.L."/>
            <person name="Carlson J.W."/>
            <person name="Shu S."/>
            <person name="Boston L.B."/>
            <person name="Williams M."/>
            <person name="Peterson D.G."/>
            <person name="McGee K."/>
            <person name="Jones D.C."/>
            <person name="Wendel J.F."/>
            <person name="Stelly D.M."/>
            <person name="Grimwood J."/>
            <person name="Schmutz J."/>
        </authorList>
    </citation>
    <scope>NUCLEOTIDE SEQUENCE [LARGE SCALE GENOMIC DNA]</scope>
    <source>
        <strain evidence="3">cv. 3-79</strain>
    </source>
</reference>
<evidence type="ECO:0000256" key="1">
    <source>
        <dbReference type="SAM" id="Phobius"/>
    </source>
</evidence>
<dbReference type="GO" id="GO:0003729">
    <property type="term" value="F:mRNA binding"/>
    <property type="evidence" value="ECO:0007669"/>
    <property type="project" value="TreeGrafter"/>
</dbReference>
<dbReference type="GO" id="GO:0031499">
    <property type="term" value="C:TRAMP complex"/>
    <property type="evidence" value="ECO:0007669"/>
    <property type="project" value="TreeGrafter"/>
</dbReference>
<dbReference type="EMBL" id="CM018206">
    <property type="protein sequence ID" value="KAB2082287.1"/>
    <property type="molecule type" value="Genomic_DNA"/>
</dbReference>
<evidence type="ECO:0000313" key="3">
    <source>
        <dbReference type="Proteomes" id="UP000327439"/>
    </source>
</evidence>
<dbReference type="InterPro" id="IPR045862">
    <property type="entry name" value="Trf4-like"/>
</dbReference>